<evidence type="ECO:0000313" key="1">
    <source>
        <dbReference type="EMBL" id="KAI8029934.1"/>
    </source>
</evidence>
<proteinExistence type="predicted"/>
<organism evidence="1 2">
    <name type="scientific">Camellia lanceoleosa</name>
    <dbReference type="NCBI Taxonomy" id="1840588"/>
    <lineage>
        <taxon>Eukaryota</taxon>
        <taxon>Viridiplantae</taxon>
        <taxon>Streptophyta</taxon>
        <taxon>Embryophyta</taxon>
        <taxon>Tracheophyta</taxon>
        <taxon>Spermatophyta</taxon>
        <taxon>Magnoliopsida</taxon>
        <taxon>eudicotyledons</taxon>
        <taxon>Gunneridae</taxon>
        <taxon>Pentapetalae</taxon>
        <taxon>asterids</taxon>
        <taxon>Ericales</taxon>
        <taxon>Theaceae</taxon>
        <taxon>Camellia</taxon>
    </lineage>
</organism>
<keyword evidence="2" id="KW-1185">Reference proteome</keyword>
<dbReference type="Proteomes" id="UP001060215">
    <property type="component" value="Chromosome 1"/>
</dbReference>
<protein>
    <submittedName>
        <fullName evidence="1">Uncharacterized protein</fullName>
    </submittedName>
</protein>
<name>A0ACC0IZH1_9ERIC</name>
<comment type="caution">
    <text evidence="1">The sequence shown here is derived from an EMBL/GenBank/DDBJ whole genome shotgun (WGS) entry which is preliminary data.</text>
</comment>
<gene>
    <name evidence="1" type="ORF">LOK49_LG01G00661</name>
</gene>
<accession>A0ACC0IZH1</accession>
<sequence length="159" mass="18411">MGLFKDALPDFMSLPDYSQNFNMAFASRLGDISEYAEFDSVGDLVREKEMGKEQSFCYYNGRFYKQCVFEEMAEINNKAHAIINEPKRNKALFFLHHHQLLMESLLYYTRASDISTQLVVKVAWLCCIIHDILVSTIRADFENMLENEVETLAGITLIM</sequence>
<dbReference type="EMBL" id="CM045758">
    <property type="protein sequence ID" value="KAI8029934.1"/>
    <property type="molecule type" value="Genomic_DNA"/>
</dbReference>
<evidence type="ECO:0000313" key="2">
    <source>
        <dbReference type="Proteomes" id="UP001060215"/>
    </source>
</evidence>
<reference evidence="1 2" key="1">
    <citation type="journal article" date="2022" name="Plant J.">
        <title>Chromosome-level genome of Camellia lanceoleosa provides a valuable resource for understanding genome evolution and self-incompatibility.</title>
        <authorList>
            <person name="Gong W."/>
            <person name="Xiao S."/>
            <person name="Wang L."/>
            <person name="Liao Z."/>
            <person name="Chang Y."/>
            <person name="Mo W."/>
            <person name="Hu G."/>
            <person name="Li W."/>
            <person name="Zhao G."/>
            <person name="Zhu H."/>
            <person name="Hu X."/>
            <person name="Ji K."/>
            <person name="Xiang X."/>
            <person name="Song Q."/>
            <person name="Yuan D."/>
            <person name="Jin S."/>
            <person name="Zhang L."/>
        </authorList>
    </citation>
    <scope>NUCLEOTIDE SEQUENCE [LARGE SCALE GENOMIC DNA]</scope>
    <source>
        <strain evidence="1">SQ_2022a</strain>
    </source>
</reference>